<dbReference type="RefSeq" id="XP_024673571.1">
    <property type="nucleotide sequence ID" value="XM_024816215.1"/>
</dbReference>
<dbReference type="AlphaFoldDB" id="A0A2I2FG25"/>
<proteinExistence type="predicted"/>
<dbReference type="Proteomes" id="UP000234585">
    <property type="component" value="Unassembled WGS sequence"/>
</dbReference>
<keyword evidence="2" id="KW-1185">Reference proteome</keyword>
<evidence type="ECO:0000313" key="1">
    <source>
        <dbReference type="EMBL" id="PLB39559.1"/>
    </source>
</evidence>
<gene>
    <name evidence="1" type="ORF">BDW47DRAFT_124251</name>
</gene>
<protein>
    <submittedName>
        <fullName evidence="1">Uncharacterized protein</fullName>
    </submittedName>
</protein>
<evidence type="ECO:0000313" key="2">
    <source>
        <dbReference type="Proteomes" id="UP000234585"/>
    </source>
</evidence>
<organism evidence="1 2">
    <name type="scientific">Aspergillus candidus</name>
    <dbReference type="NCBI Taxonomy" id="41067"/>
    <lineage>
        <taxon>Eukaryota</taxon>
        <taxon>Fungi</taxon>
        <taxon>Dikarya</taxon>
        <taxon>Ascomycota</taxon>
        <taxon>Pezizomycotina</taxon>
        <taxon>Eurotiomycetes</taxon>
        <taxon>Eurotiomycetidae</taxon>
        <taxon>Eurotiales</taxon>
        <taxon>Aspergillaceae</taxon>
        <taxon>Aspergillus</taxon>
        <taxon>Aspergillus subgen. Circumdati</taxon>
    </lineage>
</organism>
<accession>A0A2I2FG25</accession>
<dbReference type="EMBL" id="KZ559128">
    <property type="protein sequence ID" value="PLB39559.1"/>
    <property type="molecule type" value="Genomic_DNA"/>
</dbReference>
<name>A0A2I2FG25_ASPCN</name>
<sequence length="144" mass="16522">MFRVKGTTFNSGTRFYLTIPNDESSVEYAAWYIFVPIHTQGRLSDPELMAELVEYAAGIEVPEEELKYRRDAFSYGGLWIEIVTPLSCNCSDVILRLFTGLKALQDFVGNGQFPGRPPLMQHPMYSVEDFADDFPAMIVRRRQR</sequence>
<reference evidence="1 2" key="1">
    <citation type="submission" date="2017-12" db="EMBL/GenBank/DDBJ databases">
        <authorList>
            <consortium name="DOE Joint Genome Institute"/>
            <person name="Haridas S."/>
            <person name="Kjaerbolling I."/>
            <person name="Vesth T.C."/>
            <person name="Frisvad J.C."/>
            <person name="Nybo J.L."/>
            <person name="Theobald S."/>
            <person name="Kuo A."/>
            <person name="Bowyer P."/>
            <person name="Matsuda Y."/>
            <person name="Mondo S."/>
            <person name="Lyhne E.K."/>
            <person name="Kogle M.E."/>
            <person name="Clum A."/>
            <person name="Lipzen A."/>
            <person name="Salamov A."/>
            <person name="Ngan C.Y."/>
            <person name="Daum C."/>
            <person name="Chiniquy J."/>
            <person name="Barry K."/>
            <person name="LaButti K."/>
            <person name="Simmons B.A."/>
            <person name="Magnuson J.K."/>
            <person name="Mortensen U.H."/>
            <person name="Larsen T.O."/>
            <person name="Grigoriev I.V."/>
            <person name="Baker S.E."/>
            <person name="Andersen M.R."/>
            <person name="Nordberg H.P."/>
            <person name="Cantor M.N."/>
            <person name="Hua S.X."/>
        </authorList>
    </citation>
    <scope>NUCLEOTIDE SEQUENCE [LARGE SCALE GENOMIC DNA]</scope>
    <source>
        <strain evidence="1 2">CBS 102.13</strain>
    </source>
</reference>
<dbReference type="GeneID" id="36523375"/>